<dbReference type="AlphaFoldDB" id="A0A3N1LX08"/>
<organism evidence="4 5">
    <name type="scientific">Stella humosa</name>
    <dbReference type="NCBI Taxonomy" id="94"/>
    <lineage>
        <taxon>Bacteria</taxon>
        <taxon>Pseudomonadati</taxon>
        <taxon>Pseudomonadota</taxon>
        <taxon>Alphaproteobacteria</taxon>
        <taxon>Rhodospirillales</taxon>
        <taxon>Stellaceae</taxon>
        <taxon>Stella</taxon>
    </lineage>
</organism>
<comment type="similarity">
    <text evidence="1">Belongs to the enoyl-CoA hydratase/isomerase family.</text>
</comment>
<dbReference type="OrthoDB" id="7957667at2"/>
<keyword evidence="3" id="KW-0456">Lyase</keyword>
<dbReference type="InterPro" id="IPR029045">
    <property type="entry name" value="ClpP/crotonase-like_dom_sf"/>
</dbReference>
<dbReference type="Pfam" id="PF00378">
    <property type="entry name" value="ECH_1"/>
    <property type="match status" value="2"/>
</dbReference>
<dbReference type="Gene3D" id="3.90.226.10">
    <property type="entry name" value="2-enoyl-CoA Hydratase, Chain A, domain 1"/>
    <property type="match status" value="1"/>
</dbReference>
<evidence type="ECO:0000256" key="1">
    <source>
        <dbReference type="ARBA" id="ARBA00005254"/>
    </source>
</evidence>
<dbReference type="SUPFAM" id="SSF52096">
    <property type="entry name" value="ClpP/crotonase"/>
    <property type="match status" value="1"/>
</dbReference>
<proteinExistence type="inferred from homology"/>
<comment type="caution">
    <text evidence="4">The sequence shown here is derived from an EMBL/GenBank/DDBJ whole genome shotgun (WGS) entry which is preliminary data.</text>
</comment>
<sequence length="252" mass="26784">MPPEADASTEAVLYESRDRVAIITINNPAKANSINADVALGLAAAWRRFNASDDRVAVVTGAGEKAFSAGADLDAPPELRRFMPGVGIKVEKPIIAAVSGWCVGGSVVLVQMCDLCIASETARFSYPEAKLGFTGGLISSLATRIPHKVAMEFILMGEPMTAQRAYEVGFVNKVVPAGQHLAEAEAWARKLAGMAPLVLTTLKRFVGEALPRGPSEQAGRALADIEAVWGSDDYREGLAAFKAKRPPDYNGR</sequence>
<keyword evidence="5" id="KW-1185">Reference proteome</keyword>
<dbReference type="Gene3D" id="1.10.12.10">
    <property type="entry name" value="Lyase 2-enoyl-coa Hydratase, Chain A, domain 2"/>
    <property type="match status" value="1"/>
</dbReference>
<evidence type="ECO:0000313" key="4">
    <source>
        <dbReference type="EMBL" id="ROP99723.1"/>
    </source>
</evidence>
<dbReference type="EMBL" id="RJKX01000013">
    <property type="protein sequence ID" value="ROP99723.1"/>
    <property type="molecule type" value="Genomic_DNA"/>
</dbReference>
<name>A0A3N1LX08_9PROT</name>
<dbReference type="Proteomes" id="UP000278222">
    <property type="component" value="Unassembled WGS sequence"/>
</dbReference>
<protein>
    <submittedName>
        <fullName evidence="4">Enoyl-CoA hydratase/carnithine racemase</fullName>
    </submittedName>
</protein>
<dbReference type="CDD" id="cd06558">
    <property type="entry name" value="crotonase-like"/>
    <property type="match status" value="1"/>
</dbReference>
<gene>
    <name evidence="4" type="ORF">EDC65_1509</name>
</gene>
<dbReference type="InterPro" id="IPR001753">
    <property type="entry name" value="Enoyl-CoA_hydra/iso"/>
</dbReference>
<dbReference type="RefSeq" id="WP_123689082.1">
    <property type="nucleotide sequence ID" value="NZ_AP019700.1"/>
</dbReference>
<evidence type="ECO:0000256" key="2">
    <source>
        <dbReference type="ARBA" id="ARBA00023098"/>
    </source>
</evidence>
<accession>A0A3N1LX08</accession>
<dbReference type="InterPro" id="IPR014748">
    <property type="entry name" value="Enoyl-CoA_hydra_C"/>
</dbReference>
<dbReference type="PANTHER" id="PTHR11941">
    <property type="entry name" value="ENOYL-COA HYDRATASE-RELATED"/>
    <property type="match status" value="1"/>
</dbReference>
<evidence type="ECO:0000256" key="3">
    <source>
        <dbReference type="ARBA" id="ARBA00023239"/>
    </source>
</evidence>
<dbReference type="PANTHER" id="PTHR11941:SF169">
    <property type="entry name" value="(7AS)-7A-METHYL-1,5-DIOXO-2,3,5,6,7,7A-HEXAHYDRO-1H-INDENE-CARBOXYL-COA HYDROLASE"/>
    <property type="match status" value="1"/>
</dbReference>
<keyword evidence="2" id="KW-0443">Lipid metabolism</keyword>
<dbReference type="GO" id="GO:0006635">
    <property type="term" value="P:fatty acid beta-oxidation"/>
    <property type="evidence" value="ECO:0007669"/>
    <property type="project" value="TreeGrafter"/>
</dbReference>
<dbReference type="GO" id="GO:0016829">
    <property type="term" value="F:lyase activity"/>
    <property type="evidence" value="ECO:0007669"/>
    <property type="project" value="UniProtKB-KW"/>
</dbReference>
<evidence type="ECO:0000313" key="5">
    <source>
        <dbReference type="Proteomes" id="UP000278222"/>
    </source>
</evidence>
<reference evidence="4 5" key="1">
    <citation type="submission" date="2018-11" db="EMBL/GenBank/DDBJ databases">
        <title>Genomic Encyclopedia of Type Strains, Phase IV (KMG-IV): sequencing the most valuable type-strain genomes for metagenomic binning, comparative biology and taxonomic classification.</title>
        <authorList>
            <person name="Goeker M."/>
        </authorList>
    </citation>
    <scope>NUCLEOTIDE SEQUENCE [LARGE SCALE GENOMIC DNA]</scope>
    <source>
        <strain evidence="4 5">DSM 5900</strain>
    </source>
</reference>